<sequence>MDKGCTTPNPMKRAPPHPHPQASIQLNSTPVRNPAANSLSTVPFGDRDGEKG</sequence>
<name>A0A3N4JUE6_9PEZI</name>
<keyword evidence="3" id="KW-1185">Reference proteome</keyword>
<organism evidence="2 3">
    <name type="scientific">Choiromyces venosus 120613-1</name>
    <dbReference type="NCBI Taxonomy" id="1336337"/>
    <lineage>
        <taxon>Eukaryota</taxon>
        <taxon>Fungi</taxon>
        <taxon>Dikarya</taxon>
        <taxon>Ascomycota</taxon>
        <taxon>Pezizomycotina</taxon>
        <taxon>Pezizomycetes</taxon>
        <taxon>Pezizales</taxon>
        <taxon>Tuberaceae</taxon>
        <taxon>Choiromyces</taxon>
    </lineage>
</organism>
<protein>
    <submittedName>
        <fullName evidence="2">Uncharacterized protein</fullName>
    </submittedName>
</protein>
<reference evidence="2 3" key="1">
    <citation type="journal article" date="2018" name="Nat. Ecol. Evol.">
        <title>Pezizomycetes genomes reveal the molecular basis of ectomycorrhizal truffle lifestyle.</title>
        <authorList>
            <person name="Murat C."/>
            <person name="Payen T."/>
            <person name="Noel B."/>
            <person name="Kuo A."/>
            <person name="Morin E."/>
            <person name="Chen J."/>
            <person name="Kohler A."/>
            <person name="Krizsan K."/>
            <person name="Balestrini R."/>
            <person name="Da Silva C."/>
            <person name="Montanini B."/>
            <person name="Hainaut M."/>
            <person name="Levati E."/>
            <person name="Barry K.W."/>
            <person name="Belfiori B."/>
            <person name="Cichocki N."/>
            <person name="Clum A."/>
            <person name="Dockter R.B."/>
            <person name="Fauchery L."/>
            <person name="Guy J."/>
            <person name="Iotti M."/>
            <person name="Le Tacon F."/>
            <person name="Lindquist E.A."/>
            <person name="Lipzen A."/>
            <person name="Malagnac F."/>
            <person name="Mello A."/>
            <person name="Molinier V."/>
            <person name="Miyauchi S."/>
            <person name="Poulain J."/>
            <person name="Riccioni C."/>
            <person name="Rubini A."/>
            <person name="Sitrit Y."/>
            <person name="Splivallo R."/>
            <person name="Traeger S."/>
            <person name="Wang M."/>
            <person name="Zifcakova L."/>
            <person name="Wipf D."/>
            <person name="Zambonelli A."/>
            <person name="Paolocci F."/>
            <person name="Nowrousian M."/>
            <person name="Ottonello S."/>
            <person name="Baldrian P."/>
            <person name="Spatafora J.W."/>
            <person name="Henrissat B."/>
            <person name="Nagy L.G."/>
            <person name="Aury J.M."/>
            <person name="Wincker P."/>
            <person name="Grigoriev I.V."/>
            <person name="Bonfante P."/>
            <person name="Martin F.M."/>
        </authorList>
    </citation>
    <scope>NUCLEOTIDE SEQUENCE [LARGE SCALE GENOMIC DNA]</scope>
    <source>
        <strain evidence="2 3">120613-1</strain>
    </source>
</reference>
<evidence type="ECO:0000313" key="3">
    <source>
        <dbReference type="Proteomes" id="UP000276215"/>
    </source>
</evidence>
<proteinExistence type="predicted"/>
<dbReference type="EMBL" id="ML120370">
    <property type="protein sequence ID" value="RPB01966.1"/>
    <property type="molecule type" value="Genomic_DNA"/>
</dbReference>
<feature type="compositionally biased region" description="Polar residues" evidence="1">
    <location>
        <begin position="22"/>
        <end position="41"/>
    </location>
</feature>
<accession>A0A3N4JUE6</accession>
<feature type="region of interest" description="Disordered" evidence="1">
    <location>
        <begin position="1"/>
        <end position="52"/>
    </location>
</feature>
<dbReference type="AlphaFoldDB" id="A0A3N4JUE6"/>
<evidence type="ECO:0000313" key="2">
    <source>
        <dbReference type="EMBL" id="RPB01966.1"/>
    </source>
</evidence>
<dbReference type="Proteomes" id="UP000276215">
    <property type="component" value="Unassembled WGS sequence"/>
</dbReference>
<evidence type="ECO:0000256" key="1">
    <source>
        <dbReference type="SAM" id="MobiDB-lite"/>
    </source>
</evidence>
<gene>
    <name evidence="2" type="ORF">L873DRAFT_1802815</name>
</gene>